<sequence>MAKSNLVKANEKIAKAVTGSFHKIERSVIDGYTKIEDRFIDAYLTKDGETVSGAKERLRQEQAQRQKDK</sequence>
<dbReference type="Proteomes" id="UP001454086">
    <property type="component" value="Unassembled WGS sequence"/>
</dbReference>
<evidence type="ECO:0008006" key="3">
    <source>
        <dbReference type="Google" id="ProtNLM"/>
    </source>
</evidence>
<evidence type="ECO:0000313" key="2">
    <source>
        <dbReference type="Proteomes" id="UP001454086"/>
    </source>
</evidence>
<dbReference type="EMBL" id="JBBMFM010000051">
    <property type="protein sequence ID" value="MEQ2426113.1"/>
    <property type="molecule type" value="Genomic_DNA"/>
</dbReference>
<accession>A0ABV1D6T2</accession>
<protein>
    <recommendedName>
        <fullName evidence="3">Antitoxin</fullName>
    </recommendedName>
</protein>
<name>A0ABV1D6T2_9FIRM</name>
<keyword evidence="2" id="KW-1185">Reference proteome</keyword>
<gene>
    <name evidence="1" type="ORF">WMQ36_14150</name>
</gene>
<organism evidence="1 2">
    <name type="scientific">Enterocloster hominis</name>
    <name type="common">ex Hitch et al. 2024</name>
    <dbReference type="NCBI Taxonomy" id="1917870"/>
    <lineage>
        <taxon>Bacteria</taxon>
        <taxon>Bacillati</taxon>
        <taxon>Bacillota</taxon>
        <taxon>Clostridia</taxon>
        <taxon>Lachnospirales</taxon>
        <taxon>Lachnospiraceae</taxon>
        <taxon>Enterocloster</taxon>
    </lineage>
</organism>
<proteinExistence type="predicted"/>
<evidence type="ECO:0000313" key="1">
    <source>
        <dbReference type="EMBL" id="MEQ2426113.1"/>
    </source>
</evidence>
<reference evidence="1 2" key="1">
    <citation type="submission" date="2024-03" db="EMBL/GenBank/DDBJ databases">
        <title>Human intestinal bacterial collection.</title>
        <authorList>
            <person name="Pauvert C."/>
            <person name="Hitch T.C.A."/>
            <person name="Clavel T."/>
        </authorList>
    </citation>
    <scope>NUCLEOTIDE SEQUENCE [LARGE SCALE GENOMIC DNA]</scope>
    <source>
        <strain evidence="1 2">CLA-SR-H021</strain>
    </source>
</reference>
<comment type="caution">
    <text evidence="1">The sequence shown here is derived from an EMBL/GenBank/DDBJ whole genome shotgun (WGS) entry which is preliminary data.</text>
</comment>